<sequence>MKLTPELIESGYQYINRATRDRELDLRAYKVTVIENLGATLDHNPLSECKVYNKECIPPYSADLTIAARNDLNEVNGSYPIDSWKREAEGATDAKMTNSSMVRDLEILAVSGPTDAQQPPFQWSTSGFKSNHYGHPDRFHFKPIYVKWFPKTFETADDI</sequence>
<evidence type="ECO:0000256" key="5">
    <source>
        <dbReference type="ARBA" id="ARBA00023098"/>
    </source>
</evidence>
<keyword evidence="4 7" id="KW-0442">Lipid degradation</keyword>
<evidence type="ECO:0000256" key="2">
    <source>
        <dbReference type="ARBA" id="ARBA00022729"/>
    </source>
</evidence>
<keyword evidence="2" id="KW-0732">Signal</keyword>
<dbReference type="Gene3D" id="3.60.60.30">
    <property type="match status" value="1"/>
</dbReference>
<comment type="similarity">
    <text evidence="1 7">Belongs to the phospholipase B-like family.</text>
</comment>
<dbReference type="PANTHER" id="PTHR12370">
    <property type="entry name" value="PHOSPHOLIPASE B-RELATED"/>
    <property type="match status" value="1"/>
</dbReference>
<dbReference type="EMBL" id="CAJPVJ010000403">
    <property type="protein sequence ID" value="CAG2162351.1"/>
    <property type="molecule type" value="Genomic_DNA"/>
</dbReference>
<evidence type="ECO:0000256" key="1">
    <source>
        <dbReference type="ARBA" id="ARBA00007835"/>
    </source>
</evidence>
<evidence type="ECO:0000256" key="6">
    <source>
        <dbReference type="ARBA" id="ARBA00023180"/>
    </source>
</evidence>
<keyword evidence="6" id="KW-0325">Glycoprotein</keyword>
<dbReference type="GO" id="GO:0004620">
    <property type="term" value="F:phospholipase activity"/>
    <property type="evidence" value="ECO:0007669"/>
    <property type="project" value="InterPro"/>
</dbReference>
<evidence type="ECO:0000313" key="8">
    <source>
        <dbReference type="EMBL" id="CAD7639370.1"/>
    </source>
</evidence>
<comment type="function">
    <text evidence="7">Putative phospholipase.</text>
</comment>
<gene>
    <name evidence="8" type="ORF">ONB1V03_LOCUS1947</name>
</gene>
<evidence type="ECO:0000256" key="7">
    <source>
        <dbReference type="RuleBase" id="RU364138"/>
    </source>
</evidence>
<proteinExistence type="inferred from homology"/>
<dbReference type="EC" id="3.1.1.-" evidence="7"/>
<protein>
    <recommendedName>
        <fullName evidence="7">Phospholipase B-like</fullName>
        <ecNumber evidence="7">3.1.1.-</ecNumber>
    </recommendedName>
</protein>
<dbReference type="AlphaFoldDB" id="A0A7R9LCW8"/>
<evidence type="ECO:0000313" key="9">
    <source>
        <dbReference type="Proteomes" id="UP000728032"/>
    </source>
</evidence>
<dbReference type="PANTHER" id="PTHR12370:SF3">
    <property type="entry name" value="PHOSPHOLIPASE B-LIKE 2-RELATED"/>
    <property type="match status" value="1"/>
</dbReference>
<accession>A0A7R9LCW8</accession>
<dbReference type="OrthoDB" id="443524at2759"/>
<name>A0A7R9LCW8_9ACAR</name>
<organism evidence="8">
    <name type="scientific">Oppiella nova</name>
    <dbReference type="NCBI Taxonomy" id="334625"/>
    <lineage>
        <taxon>Eukaryota</taxon>
        <taxon>Metazoa</taxon>
        <taxon>Ecdysozoa</taxon>
        <taxon>Arthropoda</taxon>
        <taxon>Chelicerata</taxon>
        <taxon>Arachnida</taxon>
        <taxon>Acari</taxon>
        <taxon>Acariformes</taxon>
        <taxon>Sarcoptiformes</taxon>
        <taxon>Oribatida</taxon>
        <taxon>Brachypylina</taxon>
        <taxon>Oppioidea</taxon>
        <taxon>Oppiidae</taxon>
        <taxon>Oppiella</taxon>
    </lineage>
</organism>
<dbReference type="EMBL" id="OC915228">
    <property type="protein sequence ID" value="CAD7639370.1"/>
    <property type="molecule type" value="Genomic_DNA"/>
</dbReference>
<reference evidence="8" key="1">
    <citation type="submission" date="2020-11" db="EMBL/GenBank/DDBJ databases">
        <authorList>
            <person name="Tran Van P."/>
        </authorList>
    </citation>
    <scope>NUCLEOTIDE SEQUENCE</scope>
</reference>
<dbReference type="GO" id="GO:0009395">
    <property type="term" value="P:phospholipid catabolic process"/>
    <property type="evidence" value="ECO:0007669"/>
    <property type="project" value="TreeGrafter"/>
</dbReference>
<keyword evidence="5 7" id="KW-0443">Lipid metabolism</keyword>
<dbReference type="GO" id="GO:0005576">
    <property type="term" value="C:extracellular region"/>
    <property type="evidence" value="ECO:0007669"/>
    <property type="project" value="TreeGrafter"/>
</dbReference>
<dbReference type="InterPro" id="IPR007000">
    <property type="entry name" value="PLipase_B-like"/>
</dbReference>
<keyword evidence="9" id="KW-1185">Reference proteome</keyword>
<evidence type="ECO:0000256" key="4">
    <source>
        <dbReference type="ARBA" id="ARBA00022963"/>
    </source>
</evidence>
<keyword evidence="3 7" id="KW-0378">Hydrolase</keyword>
<evidence type="ECO:0000256" key="3">
    <source>
        <dbReference type="ARBA" id="ARBA00022801"/>
    </source>
</evidence>
<dbReference type="Pfam" id="PF04916">
    <property type="entry name" value="Phospholip_B"/>
    <property type="match status" value="1"/>
</dbReference>
<dbReference type="Proteomes" id="UP000728032">
    <property type="component" value="Unassembled WGS sequence"/>
</dbReference>